<proteinExistence type="predicted"/>
<dbReference type="GeneID" id="110990629"/>
<dbReference type="GO" id="GO:0003676">
    <property type="term" value="F:nucleic acid binding"/>
    <property type="evidence" value="ECO:0007669"/>
    <property type="project" value="InterPro"/>
</dbReference>
<evidence type="ECO:0000259" key="2">
    <source>
        <dbReference type="Pfam" id="PF18701"/>
    </source>
</evidence>
<dbReference type="AlphaFoldDB" id="A0A8B8A0X1"/>
<feature type="domain" description="DUF5641" evidence="2">
    <location>
        <begin position="176"/>
        <end position="281"/>
    </location>
</feature>
<dbReference type="OrthoDB" id="8046937at2759"/>
<dbReference type="PANTHER" id="PTHR47331">
    <property type="entry name" value="PHD-TYPE DOMAIN-CONTAINING PROTEIN"/>
    <property type="match status" value="1"/>
</dbReference>
<evidence type="ECO:0000313" key="3">
    <source>
        <dbReference type="Proteomes" id="UP000694845"/>
    </source>
</evidence>
<dbReference type="InterPro" id="IPR036397">
    <property type="entry name" value="RNaseH_sf"/>
</dbReference>
<organism evidence="3 4">
    <name type="scientific">Acanthaster planci</name>
    <name type="common">Crown-of-thorns starfish</name>
    <dbReference type="NCBI Taxonomy" id="133434"/>
    <lineage>
        <taxon>Eukaryota</taxon>
        <taxon>Metazoa</taxon>
        <taxon>Echinodermata</taxon>
        <taxon>Eleutherozoa</taxon>
        <taxon>Asterozoa</taxon>
        <taxon>Asteroidea</taxon>
        <taxon>Valvatacea</taxon>
        <taxon>Valvatida</taxon>
        <taxon>Acanthasteridae</taxon>
        <taxon>Acanthaster</taxon>
    </lineage>
</organism>
<dbReference type="Proteomes" id="UP000694845">
    <property type="component" value="Unplaced"/>
</dbReference>
<name>A0A8B8A0X1_ACAPL</name>
<dbReference type="InterPro" id="IPR040676">
    <property type="entry name" value="DUF5641"/>
</dbReference>
<feature type="region of interest" description="Disordered" evidence="1">
    <location>
        <begin position="289"/>
        <end position="319"/>
    </location>
</feature>
<dbReference type="OMA" id="NIDWIPF"/>
<dbReference type="RefSeq" id="XP_022111403.1">
    <property type="nucleotide sequence ID" value="XM_022255711.1"/>
</dbReference>
<reference evidence="4" key="1">
    <citation type="submission" date="2025-08" db="UniProtKB">
        <authorList>
            <consortium name="RefSeq"/>
        </authorList>
    </citation>
    <scope>IDENTIFICATION</scope>
</reference>
<dbReference type="KEGG" id="aplc:110990629"/>
<protein>
    <submittedName>
        <fullName evidence="4">Uncharacterized protein LOC110990629</fullName>
    </submittedName>
</protein>
<evidence type="ECO:0000256" key="1">
    <source>
        <dbReference type="SAM" id="MobiDB-lite"/>
    </source>
</evidence>
<dbReference type="Gene3D" id="3.30.420.10">
    <property type="entry name" value="Ribonuclease H-like superfamily/Ribonuclease H"/>
    <property type="match status" value="1"/>
</dbReference>
<dbReference type="PANTHER" id="PTHR47331:SF6">
    <property type="entry name" value="DOUBLECORTIN DOMAIN-CONTAINING PROTEIN"/>
    <property type="match status" value="1"/>
</dbReference>
<keyword evidence="3" id="KW-1185">Reference proteome</keyword>
<evidence type="ECO:0000313" key="4">
    <source>
        <dbReference type="RefSeq" id="XP_022111403.1"/>
    </source>
</evidence>
<dbReference type="Pfam" id="PF18701">
    <property type="entry name" value="DUF5641"/>
    <property type="match status" value="1"/>
</dbReference>
<feature type="compositionally biased region" description="Basic and acidic residues" evidence="1">
    <location>
        <begin position="292"/>
        <end position="319"/>
    </location>
</feature>
<sequence>MASRGVHLESANSLSASSFINVLRRFQSRRGPVRQLRSDQGTTFVGARSGLREVLAEMEQDRVHQYLLENNCDWIPFKQNTPHASHMGETNWHGAPNIRGSSSQYRNTIQLDDESFRTFMTEVEGIINSQPLTTDYLCSADAPEPLTPSHLLTMKPKVVLPPPGKFQKEDIYAHKWWRRVQYLTNEFWVRWRKEFLHQLQERKKWVHPERDLQVGDVVISKEGEQTRNQWPFGRVMETHPSNDRRVRSFFFQAEDGIRDNLGRRQYSPSLLDRPVHKLVLLVPATETQIETQETREVPTEEPKLETLPEKTTTDDKLFT</sequence>
<gene>
    <name evidence="4" type="primary">LOC110990629</name>
</gene>
<accession>A0A8B8A0X1</accession>